<dbReference type="SUPFAM" id="SSF51419">
    <property type="entry name" value="PLP-binding barrel"/>
    <property type="match status" value="1"/>
</dbReference>
<dbReference type="InterPro" id="IPR020622">
    <property type="entry name" value="Ala_racemase_pyridoxalP-BS"/>
</dbReference>
<evidence type="ECO:0000313" key="9">
    <source>
        <dbReference type="Proteomes" id="UP001139319"/>
    </source>
</evidence>
<dbReference type="HAMAP" id="MF_01201">
    <property type="entry name" value="Ala_racemase"/>
    <property type="match status" value="1"/>
</dbReference>
<reference evidence="8" key="2">
    <citation type="submission" date="2023-01" db="EMBL/GenBank/DDBJ databases">
        <title>Gilvimarinus xylanilyticus HB14 isolated from Caulerpa lentillifera aquaculture base in Hainan, China.</title>
        <authorList>
            <person name="Zhang Y.-J."/>
        </authorList>
    </citation>
    <scope>NUCLEOTIDE SEQUENCE</scope>
    <source>
        <strain evidence="8">HB14</strain>
    </source>
</reference>
<comment type="caution">
    <text evidence="8">The sequence shown here is derived from an EMBL/GenBank/DDBJ whole genome shotgun (WGS) entry which is preliminary data.</text>
</comment>
<name>A0A9X2KV01_9GAMM</name>
<comment type="similarity">
    <text evidence="4">Belongs to the alanine racemase family.</text>
</comment>
<protein>
    <recommendedName>
        <fullName evidence="4">Alanine racemase</fullName>
        <ecNumber evidence="4">5.1.1.1</ecNumber>
    </recommendedName>
</protein>
<feature type="domain" description="Alanine racemase C-terminal" evidence="7">
    <location>
        <begin position="241"/>
        <end position="373"/>
    </location>
</feature>
<feature type="binding site" evidence="4 6">
    <location>
        <position position="136"/>
    </location>
    <ligand>
        <name>substrate</name>
    </ligand>
</feature>
<sequence length="377" mass="40202">MKAATGLLTVNLDALVENWESLRRRAPQANVAAVIKADAYGLGAVPVARALARAGCRQFFFATVPEALAVRHLLPDSSECFILGGVAPDDMSAVFEHRLTPILSSQSEFERWSEWTEAYGHCGAGCGLKFDSGMTRMGLEPDELLAIARQPERCERLGVKLVMSHLACADEAAHPQNAAQLEMFSRVRTQVASYLPGVKFSLANSCGIYLGDDYHADLVRPGAALYGFNPAPGAANPMRPVVTLRLPVLQVRCLHHSASIGYGAEATRPTGAVLAVVAGGYADGLHRILGAQGAAECAGQEVPVVGRISMDTTLFDLTDLPDAQTLAGGSMDYPVLTVLGGAFDVNRVSTRNRALGYEVLTGLRSGRYRREYIGGEG</sequence>
<dbReference type="InterPro" id="IPR009006">
    <property type="entry name" value="Ala_racemase/Decarboxylase_C"/>
</dbReference>
<accession>A0A9X2KV01</accession>
<keyword evidence="9" id="KW-1185">Reference proteome</keyword>
<dbReference type="EC" id="5.1.1.1" evidence="4"/>
<dbReference type="NCBIfam" id="TIGR00492">
    <property type="entry name" value="alr"/>
    <property type="match status" value="1"/>
</dbReference>
<evidence type="ECO:0000256" key="3">
    <source>
        <dbReference type="ARBA" id="ARBA00023235"/>
    </source>
</evidence>
<feature type="active site" description="Proton acceptor; specific for D-alanine" evidence="4">
    <location>
        <position position="36"/>
    </location>
</feature>
<comment type="pathway">
    <text evidence="4">Amino-acid biosynthesis; D-alanine biosynthesis; D-alanine from L-alanine: step 1/1.</text>
</comment>
<dbReference type="Gene3D" id="2.40.37.10">
    <property type="entry name" value="Lyase, Ornithine Decarboxylase, Chain A, domain 1"/>
    <property type="match status" value="1"/>
</dbReference>
<dbReference type="InterPro" id="IPR001608">
    <property type="entry name" value="Ala_racemase_N"/>
</dbReference>
<dbReference type="Proteomes" id="UP001139319">
    <property type="component" value="Unassembled WGS sequence"/>
</dbReference>
<dbReference type="InterPro" id="IPR000821">
    <property type="entry name" value="Ala_racemase"/>
</dbReference>
<dbReference type="GO" id="GO:0005829">
    <property type="term" value="C:cytosol"/>
    <property type="evidence" value="ECO:0007669"/>
    <property type="project" value="TreeGrafter"/>
</dbReference>
<dbReference type="InterPro" id="IPR029066">
    <property type="entry name" value="PLP-binding_barrel"/>
</dbReference>
<dbReference type="EMBL" id="JAMFTH010000007">
    <property type="protein sequence ID" value="MCP8900884.1"/>
    <property type="molecule type" value="Genomic_DNA"/>
</dbReference>
<feature type="modified residue" description="N6-(pyridoxal phosphate)lysine" evidence="4 5">
    <location>
        <position position="36"/>
    </location>
</feature>
<dbReference type="GO" id="GO:0030632">
    <property type="term" value="P:D-alanine biosynthetic process"/>
    <property type="evidence" value="ECO:0007669"/>
    <property type="project" value="UniProtKB-UniRule"/>
</dbReference>
<dbReference type="GO" id="GO:0008784">
    <property type="term" value="F:alanine racemase activity"/>
    <property type="evidence" value="ECO:0007669"/>
    <property type="project" value="UniProtKB-UniRule"/>
</dbReference>
<dbReference type="RefSeq" id="WP_253969170.1">
    <property type="nucleotide sequence ID" value="NZ_JAMFTH010000007.1"/>
</dbReference>
<comment type="function">
    <text evidence="4">Catalyzes the interconversion of L-alanine and D-alanine. May also act on other amino acids.</text>
</comment>
<dbReference type="CDD" id="cd00430">
    <property type="entry name" value="PLPDE_III_AR"/>
    <property type="match status" value="1"/>
</dbReference>
<dbReference type="PANTHER" id="PTHR30511">
    <property type="entry name" value="ALANINE RACEMASE"/>
    <property type="match status" value="1"/>
</dbReference>
<keyword evidence="2 4" id="KW-0663">Pyridoxal phosphate</keyword>
<dbReference type="InterPro" id="IPR011079">
    <property type="entry name" value="Ala_racemase_C"/>
</dbReference>
<dbReference type="SMART" id="SM01005">
    <property type="entry name" value="Ala_racemase_C"/>
    <property type="match status" value="1"/>
</dbReference>
<dbReference type="PRINTS" id="PR00992">
    <property type="entry name" value="ALARACEMASE"/>
</dbReference>
<evidence type="ECO:0000256" key="6">
    <source>
        <dbReference type="PIRSR" id="PIRSR600821-52"/>
    </source>
</evidence>
<dbReference type="Gene3D" id="3.20.20.10">
    <property type="entry name" value="Alanine racemase"/>
    <property type="match status" value="1"/>
</dbReference>
<dbReference type="Pfam" id="PF01168">
    <property type="entry name" value="Ala_racemase_N"/>
    <property type="match status" value="1"/>
</dbReference>
<reference evidence="8" key="1">
    <citation type="submission" date="2022-05" db="EMBL/GenBank/DDBJ databases">
        <authorList>
            <person name="Sun H.-N."/>
        </authorList>
    </citation>
    <scope>NUCLEOTIDE SEQUENCE</scope>
    <source>
        <strain evidence="8">HB14</strain>
    </source>
</reference>
<evidence type="ECO:0000256" key="5">
    <source>
        <dbReference type="PIRSR" id="PIRSR600821-50"/>
    </source>
</evidence>
<evidence type="ECO:0000256" key="4">
    <source>
        <dbReference type="HAMAP-Rule" id="MF_01201"/>
    </source>
</evidence>
<feature type="binding site" evidence="4 6">
    <location>
        <position position="310"/>
    </location>
    <ligand>
        <name>substrate</name>
    </ligand>
</feature>
<organism evidence="8 9">
    <name type="scientific">Gilvimarinus xylanilyticus</name>
    <dbReference type="NCBI Taxonomy" id="2944139"/>
    <lineage>
        <taxon>Bacteria</taxon>
        <taxon>Pseudomonadati</taxon>
        <taxon>Pseudomonadota</taxon>
        <taxon>Gammaproteobacteria</taxon>
        <taxon>Cellvibrionales</taxon>
        <taxon>Cellvibrionaceae</taxon>
        <taxon>Gilvimarinus</taxon>
    </lineage>
</organism>
<feature type="active site" description="Proton acceptor; specific for L-alanine" evidence="4">
    <location>
        <position position="262"/>
    </location>
</feature>
<comment type="catalytic activity">
    <reaction evidence="4">
        <text>L-alanine = D-alanine</text>
        <dbReference type="Rhea" id="RHEA:20249"/>
        <dbReference type="ChEBI" id="CHEBI:57416"/>
        <dbReference type="ChEBI" id="CHEBI:57972"/>
        <dbReference type="EC" id="5.1.1.1"/>
    </reaction>
</comment>
<evidence type="ECO:0000256" key="2">
    <source>
        <dbReference type="ARBA" id="ARBA00022898"/>
    </source>
</evidence>
<dbReference type="GO" id="GO:0030170">
    <property type="term" value="F:pyridoxal phosphate binding"/>
    <property type="evidence" value="ECO:0007669"/>
    <property type="project" value="UniProtKB-UniRule"/>
</dbReference>
<dbReference type="SUPFAM" id="SSF50621">
    <property type="entry name" value="Alanine racemase C-terminal domain-like"/>
    <property type="match status" value="1"/>
</dbReference>
<evidence type="ECO:0000313" key="8">
    <source>
        <dbReference type="EMBL" id="MCP8900884.1"/>
    </source>
</evidence>
<evidence type="ECO:0000256" key="1">
    <source>
        <dbReference type="ARBA" id="ARBA00001933"/>
    </source>
</evidence>
<gene>
    <name evidence="8" type="primary">alr</name>
    <name evidence="8" type="ORF">M6D89_16385</name>
</gene>
<dbReference type="AlphaFoldDB" id="A0A9X2KV01"/>
<keyword evidence="3 4" id="KW-0413">Isomerase</keyword>
<dbReference type="Pfam" id="PF00842">
    <property type="entry name" value="Ala_racemase_C"/>
    <property type="match status" value="1"/>
</dbReference>
<dbReference type="PANTHER" id="PTHR30511:SF0">
    <property type="entry name" value="ALANINE RACEMASE, CATABOLIC-RELATED"/>
    <property type="match status" value="1"/>
</dbReference>
<dbReference type="PROSITE" id="PS00395">
    <property type="entry name" value="ALANINE_RACEMASE"/>
    <property type="match status" value="1"/>
</dbReference>
<evidence type="ECO:0000259" key="7">
    <source>
        <dbReference type="SMART" id="SM01005"/>
    </source>
</evidence>
<proteinExistence type="inferred from homology"/>
<comment type="cofactor">
    <cofactor evidence="1 4 5">
        <name>pyridoxal 5'-phosphate</name>
        <dbReference type="ChEBI" id="CHEBI:597326"/>
    </cofactor>
</comment>